<proteinExistence type="predicted"/>
<evidence type="ECO:0000313" key="1">
    <source>
        <dbReference type="EMBL" id="MPN54574.1"/>
    </source>
</evidence>
<comment type="caution">
    <text evidence="1">The sequence shown here is derived from an EMBL/GenBank/DDBJ whole genome shotgun (WGS) entry which is preliminary data.</text>
</comment>
<dbReference type="AlphaFoldDB" id="A0A645J248"/>
<protein>
    <submittedName>
        <fullName evidence="1">Uncharacterized protein</fullName>
    </submittedName>
</protein>
<organism evidence="1">
    <name type="scientific">bioreactor metagenome</name>
    <dbReference type="NCBI Taxonomy" id="1076179"/>
    <lineage>
        <taxon>unclassified sequences</taxon>
        <taxon>metagenomes</taxon>
        <taxon>ecological metagenomes</taxon>
    </lineage>
</organism>
<accession>A0A645J248</accession>
<name>A0A645J248_9ZZZZ</name>
<sequence>MPFHELFRKILAAFQLCAFLSWTNKHNMFQLRVIFEEIPETFNQRLFGPNNHHTYFMGGYCIFYGVEILQIYLQVSGDSRCAGIAWSTKKGGKQITL</sequence>
<reference evidence="1" key="1">
    <citation type="submission" date="2019-08" db="EMBL/GenBank/DDBJ databases">
        <authorList>
            <person name="Kucharzyk K."/>
            <person name="Murdoch R.W."/>
            <person name="Higgins S."/>
            <person name="Loffler F."/>
        </authorList>
    </citation>
    <scope>NUCLEOTIDE SEQUENCE</scope>
</reference>
<dbReference type="EMBL" id="VSSQ01122930">
    <property type="protein sequence ID" value="MPN54574.1"/>
    <property type="molecule type" value="Genomic_DNA"/>
</dbReference>
<gene>
    <name evidence="1" type="ORF">SDC9_202245</name>
</gene>